<evidence type="ECO:0000256" key="1">
    <source>
        <dbReference type="SAM" id="Phobius"/>
    </source>
</evidence>
<dbReference type="eggNOG" id="COG0515">
    <property type="taxonomic scope" value="Bacteria"/>
</dbReference>
<keyword evidence="1" id="KW-0472">Membrane</keyword>
<dbReference type="AlphaFoldDB" id="X0QM70"/>
<keyword evidence="1" id="KW-1133">Transmembrane helix</keyword>
<reference evidence="2 3" key="1">
    <citation type="journal article" date="2015" name="Genome Announc.">
        <title>Expanding the biotechnology potential of lactobacilli through comparative genomics of 213 strains and associated genera.</title>
        <authorList>
            <person name="Sun Z."/>
            <person name="Harris H.M."/>
            <person name="McCann A."/>
            <person name="Guo C."/>
            <person name="Argimon S."/>
            <person name="Zhang W."/>
            <person name="Yang X."/>
            <person name="Jeffery I.B."/>
            <person name="Cooney J.C."/>
            <person name="Kagawa T.F."/>
            <person name="Liu W."/>
            <person name="Song Y."/>
            <person name="Salvetti E."/>
            <person name="Wrobel A."/>
            <person name="Rasinkangas P."/>
            <person name="Parkhill J."/>
            <person name="Rea M.C."/>
            <person name="O'Sullivan O."/>
            <person name="Ritari J."/>
            <person name="Douillard F.P."/>
            <person name="Paul Ross R."/>
            <person name="Yang R."/>
            <person name="Briner A.E."/>
            <person name="Felis G.E."/>
            <person name="de Vos W.M."/>
            <person name="Barrangou R."/>
            <person name="Klaenhammer T.R."/>
            <person name="Caufield P.W."/>
            <person name="Cui Y."/>
            <person name="Zhang H."/>
            <person name="O'Toole P.W."/>
        </authorList>
    </citation>
    <scope>NUCLEOTIDE SEQUENCE [LARGE SCALE GENOMIC DNA]</scope>
    <source>
        <strain evidence="2 3">DSM 18527</strain>
    </source>
</reference>
<feature type="transmembrane region" description="Helical" evidence="1">
    <location>
        <begin position="33"/>
        <end position="55"/>
    </location>
</feature>
<dbReference type="RefSeq" id="WP_035452422.1">
    <property type="nucleotide sequence ID" value="NZ_AZGA01000011.1"/>
</dbReference>
<sequence length="113" mass="12715">MIKNRAGIEADVHGWNWGALMFNWVWGIGNKTYLPLIALIPGFGLIWAIICGAMGNKWAWQNSEYGDYETFQAVQKTWNLAGIVQFIIAVVTFVFVILLWGSLLALVFGNSNY</sequence>
<protein>
    <submittedName>
        <fullName evidence="2">Uncharacterized protein</fullName>
    </submittedName>
</protein>
<comment type="caution">
    <text evidence="2">The sequence shown here is derived from an EMBL/GenBank/DDBJ whole genome shotgun (WGS) entry which is preliminary data.</text>
</comment>
<accession>X0QM70</accession>
<dbReference type="OrthoDB" id="9815959at2"/>
<dbReference type="PATRIC" id="fig|1423734.3.peg.872"/>
<keyword evidence="3" id="KW-1185">Reference proteome</keyword>
<organism evidence="2 3">
    <name type="scientific">Agrilactobacillus composti DSM 18527 = JCM 14202</name>
    <dbReference type="NCBI Taxonomy" id="1423734"/>
    <lineage>
        <taxon>Bacteria</taxon>
        <taxon>Bacillati</taxon>
        <taxon>Bacillota</taxon>
        <taxon>Bacilli</taxon>
        <taxon>Lactobacillales</taxon>
        <taxon>Lactobacillaceae</taxon>
        <taxon>Agrilactobacillus</taxon>
    </lineage>
</organism>
<keyword evidence="1" id="KW-0812">Transmembrane</keyword>
<proteinExistence type="predicted"/>
<dbReference type="STRING" id="1423734.FC83_GL000864"/>
<gene>
    <name evidence="2" type="ORF">FC83_GL000864</name>
</gene>
<name>X0QM70_9LACO</name>
<evidence type="ECO:0000313" key="3">
    <source>
        <dbReference type="Proteomes" id="UP000051236"/>
    </source>
</evidence>
<dbReference type="EMBL" id="AZGA01000011">
    <property type="protein sequence ID" value="KRM35836.1"/>
    <property type="molecule type" value="Genomic_DNA"/>
</dbReference>
<feature type="transmembrane region" description="Helical" evidence="1">
    <location>
        <begin position="83"/>
        <end position="108"/>
    </location>
</feature>
<evidence type="ECO:0000313" key="2">
    <source>
        <dbReference type="EMBL" id="KRM35836.1"/>
    </source>
</evidence>
<dbReference type="Proteomes" id="UP000051236">
    <property type="component" value="Unassembled WGS sequence"/>
</dbReference>